<dbReference type="RefSeq" id="XP_016615848.1">
    <property type="nucleotide sequence ID" value="XM_016767750.1"/>
</dbReference>
<keyword evidence="2" id="KW-1185">Reference proteome</keyword>
<evidence type="ECO:0000313" key="2">
    <source>
        <dbReference type="Proteomes" id="UP000053789"/>
    </source>
</evidence>
<evidence type="ECO:0000313" key="1">
    <source>
        <dbReference type="EMBL" id="KIW89179.1"/>
    </source>
</evidence>
<dbReference type="PANTHER" id="PTHR10622">
    <property type="entry name" value="HET DOMAIN-CONTAINING PROTEIN"/>
    <property type="match status" value="1"/>
</dbReference>
<dbReference type="EMBL" id="KN846996">
    <property type="protein sequence ID" value="KIW89179.1"/>
    <property type="molecule type" value="Genomic_DNA"/>
</dbReference>
<dbReference type="AlphaFoldDB" id="A0A0D2HX63"/>
<reference evidence="1" key="1">
    <citation type="submission" date="2015-01" db="EMBL/GenBank/DDBJ databases">
        <title>The Genome Sequence of Cladophialophora bantiana CBS 173.52.</title>
        <authorList>
            <consortium name="The Broad Institute Genomics Platform"/>
            <person name="Cuomo C."/>
            <person name="de Hoog S."/>
            <person name="Gorbushina A."/>
            <person name="Stielow B."/>
            <person name="Teixiera M."/>
            <person name="Abouelleil A."/>
            <person name="Chapman S.B."/>
            <person name="Priest M."/>
            <person name="Young S.K."/>
            <person name="Wortman J."/>
            <person name="Nusbaum C."/>
            <person name="Birren B."/>
        </authorList>
    </citation>
    <scope>NUCLEOTIDE SEQUENCE [LARGE SCALE GENOMIC DNA]</scope>
    <source>
        <strain evidence="1">CBS 173.52</strain>
    </source>
</reference>
<gene>
    <name evidence="1" type="ORF">Z519_10031</name>
</gene>
<dbReference type="Proteomes" id="UP000053789">
    <property type="component" value="Unassembled WGS sequence"/>
</dbReference>
<proteinExistence type="predicted"/>
<name>A0A0D2HX63_CLAB1</name>
<sequence length="78" mass="8784">MEDGVYYLLGLFDVFMPLIYDEGDNAFRRLREEINKQFGGNVAACLGIVDDFRSPGWCQRPAPLNDVDDFSGRASDFG</sequence>
<dbReference type="OrthoDB" id="3787959at2759"/>
<dbReference type="VEuPathDB" id="FungiDB:Z519_10031"/>
<protein>
    <submittedName>
        <fullName evidence="1">Uncharacterized protein</fullName>
    </submittedName>
</protein>
<dbReference type="HOGENOM" id="CLU_2621821_0_0_1"/>
<organism evidence="1 2">
    <name type="scientific">Cladophialophora bantiana (strain ATCC 10958 / CBS 173.52 / CDC B-1940 / NIH 8579)</name>
    <name type="common">Xylohypha bantiana</name>
    <dbReference type="NCBI Taxonomy" id="1442370"/>
    <lineage>
        <taxon>Eukaryota</taxon>
        <taxon>Fungi</taxon>
        <taxon>Dikarya</taxon>
        <taxon>Ascomycota</taxon>
        <taxon>Pezizomycotina</taxon>
        <taxon>Eurotiomycetes</taxon>
        <taxon>Chaetothyriomycetidae</taxon>
        <taxon>Chaetothyriales</taxon>
        <taxon>Herpotrichiellaceae</taxon>
        <taxon>Cladophialophora</taxon>
    </lineage>
</organism>
<dbReference type="GeneID" id="27702959"/>
<accession>A0A0D2HX63</accession>
<dbReference type="PANTHER" id="PTHR10622:SF10">
    <property type="entry name" value="HET DOMAIN-CONTAINING PROTEIN"/>
    <property type="match status" value="1"/>
</dbReference>